<dbReference type="PANTHER" id="PTHR46082">
    <property type="entry name" value="ATP/GTP-BINDING PROTEIN-RELATED"/>
    <property type="match status" value="1"/>
</dbReference>
<dbReference type="AlphaFoldDB" id="A0A4S3J3Q4"/>
<dbReference type="EMBL" id="SOSA01000652">
    <property type="protein sequence ID" value="THC89450.1"/>
    <property type="molecule type" value="Genomic_DNA"/>
</dbReference>
<keyword evidence="3" id="KW-1185">Reference proteome</keyword>
<sequence length="443" mass="48692">MRVLPVEQYTVGCICALSTEQNALICMLDEEHAELKLRQPNDSNIYTLGSMGGHNIVIGCLPKGNYGATPAAQLATDMMRTFKNIKFGLIVGIGGAAPSKEHDIRLGDIVVSVPGNGWGGVLPHDVGKKLADGRFQITGSLNKPPQILLQAVAKLEGMNERKPDMIPQLVKAMAEEHPTLNRYAYDEHRVDILYKDGKHEERPVRASRGPVIHHGLVASGNQVIKNAETRDRLMQEYKVLCIETEAAGVAAGVMDRLPSLVIRGISDYADFDENSNDNWQSYAAAVAAAYAKKLLEIVPVESTTTVGDPIFRVQFNCQNFPLVEPFIGREMDLEKIWQELKPDASIRRKMLVLKGIPGGVAALKWLSQEGNSKWLLIYGNVDHHSAGGQYGSGSYDVTKFFPDSVDNGSILITTKAWGLTKDLGDPNLYLLQSLPLMKLRSYL</sequence>
<dbReference type="Pfam" id="PF01048">
    <property type="entry name" value="PNP_UDP_1"/>
    <property type="match status" value="1"/>
</dbReference>
<protein>
    <recommendedName>
        <fullName evidence="1">Nucleoside phosphorylase domain-containing protein</fullName>
    </recommendedName>
</protein>
<name>A0A4S3J3Q4_9EURO</name>
<dbReference type="VEuPathDB" id="FungiDB:EYZ11_011105"/>
<dbReference type="STRING" id="1220188.A0A4S3J3Q4"/>
<organism evidence="2 3">
    <name type="scientific">Aspergillus tanneri</name>
    <dbReference type="NCBI Taxonomy" id="1220188"/>
    <lineage>
        <taxon>Eukaryota</taxon>
        <taxon>Fungi</taxon>
        <taxon>Dikarya</taxon>
        <taxon>Ascomycota</taxon>
        <taxon>Pezizomycotina</taxon>
        <taxon>Eurotiomycetes</taxon>
        <taxon>Eurotiomycetidae</taxon>
        <taxon>Eurotiales</taxon>
        <taxon>Aspergillaceae</taxon>
        <taxon>Aspergillus</taxon>
        <taxon>Aspergillus subgen. Circumdati</taxon>
    </lineage>
</organism>
<comment type="caution">
    <text evidence="2">The sequence shown here is derived from an EMBL/GenBank/DDBJ whole genome shotgun (WGS) entry which is preliminary data.</text>
</comment>
<gene>
    <name evidence="2" type="ORF">EYZ11_011105</name>
</gene>
<dbReference type="Proteomes" id="UP000308092">
    <property type="component" value="Unassembled WGS sequence"/>
</dbReference>
<evidence type="ECO:0000259" key="1">
    <source>
        <dbReference type="Pfam" id="PF01048"/>
    </source>
</evidence>
<evidence type="ECO:0000313" key="3">
    <source>
        <dbReference type="Proteomes" id="UP000308092"/>
    </source>
</evidence>
<reference evidence="2 3" key="1">
    <citation type="submission" date="2019-03" db="EMBL/GenBank/DDBJ databases">
        <title>The genome sequence of a newly discovered highly antifungal drug resistant Aspergillus species, Aspergillus tanneri NIH 1004.</title>
        <authorList>
            <person name="Mounaud S."/>
            <person name="Singh I."/>
            <person name="Joardar V."/>
            <person name="Pakala S."/>
            <person name="Pakala S."/>
            <person name="Venepally P."/>
            <person name="Hoover J."/>
            <person name="Nierman W."/>
            <person name="Chung J."/>
            <person name="Losada L."/>
        </authorList>
    </citation>
    <scope>NUCLEOTIDE SEQUENCE [LARGE SCALE GENOMIC DNA]</scope>
    <source>
        <strain evidence="2 3">NIH1004</strain>
    </source>
</reference>
<evidence type="ECO:0000313" key="2">
    <source>
        <dbReference type="EMBL" id="THC89450.1"/>
    </source>
</evidence>
<dbReference type="Gene3D" id="3.40.50.1580">
    <property type="entry name" value="Nucleoside phosphorylase domain"/>
    <property type="match status" value="1"/>
</dbReference>
<dbReference type="SUPFAM" id="SSF53167">
    <property type="entry name" value="Purine and uridine phosphorylases"/>
    <property type="match status" value="1"/>
</dbReference>
<dbReference type="InterPro" id="IPR053137">
    <property type="entry name" value="NLR-like"/>
</dbReference>
<dbReference type="GO" id="GO:0003824">
    <property type="term" value="F:catalytic activity"/>
    <property type="evidence" value="ECO:0007669"/>
    <property type="project" value="InterPro"/>
</dbReference>
<dbReference type="InterPro" id="IPR035994">
    <property type="entry name" value="Nucleoside_phosphorylase_sf"/>
</dbReference>
<accession>A0A4S3J3Q4</accession>
<dbReference type="GO" id="GO:0009116">
    <property type="term" value="P:nucleoside metabolic process"/>
    <property type="evidence" value="ECO:0007669"/>
    <property type="project" value="InterPro"/>
</dbReference>
<dbReference type="InterPro" id="IPR000845">
    <property type="entry name" value="Nucleoside_phosphorylase_d"/>
</dbReference>
<proteinExistence type="predicted"/>
<feature type="domain" description="Nucleoside phosphorylase" evidence="1">
    <location>
        <begin position="11"/>
        <end position="293"/>
    </location>
</feature>
<dbReference type="PANTHER" id="PTHR46082:SF11">
    <property type="entry name" value="AAA+ ATPASE DOMAIN-CONTAINING PROTEIN-RELATED"/>
    <property type="match status" value="1"/>
</dbReference>